<dbReference type="PANTHER" id="PTHR34501:SF9">
    <property type="entry name" value="MAJOR OUTER MEMBRANE PROTEIN P.IA"/>
    <property type="match status" value="1"/>
</dbReference>
<dbReference type="InterPro" id="IPR002299">
    <property type="entry name" value="Porin_Neis"/>
</dbReference>
<evidence type="ECO:0000256" key="10">
    <source>
        <dbReference type="ARBA" id="ARBA00023237"/>
    </source>
</evidence>
<evidence type="ECO:0000256" key="8">
    <source>
        <dbReference type="ARBA" id="ARBA00023114"/>
    </source>
</evidence>
<evidence type="ECO:0000259" key="11">
    <source>
        <dbReference type="Pfam" id="PF13609"/>
    </source>
</evidence>
<keyword evidence="7" id="KW-0406">Ion transport</keyword>
<dbReference type="SUPFAM" id="SSF56935">
    <property type="entry name" value="Porins"/>
    <property type="match status" value="1"/>
</dbReference>
<dbReference type="CDD" id="cd00342">
    <property type="entry name" value="gram_neg_porins"/>
    <property type="match status" value="1"/>
</dbReference>
<accession>A0A679I218</accession>
<keyword evidence="8" id="KW-0626">Porin</keyword>
<evidence type="ECO:0000256" key="4">
    <source>
        <dbReference type="ARBA" id="ARBA00022452"/>
    </source>
</evidence>
<dbReference type="GO" id="GO:0009279">
    <property type="term" value="C:cell outer membrane"/>
    <property type="evidence" value="ECO:0007669"/>
    <property type="project" value="UniProtKB-SubCell"/>
</dbReference>
<keyword evidence="5" id="KW-0812">Transmembrane</keyword>
<dbReference type="PRINTS" id="PR00184">
    <property type="entry name" value="NEISSPPORIN"/>
</dbReference>
<dbReference type="AlphaFoldDB" id="A0A679I218"/>
<reference evidence="13" key="1">
    <citation type="submission" date="2020-01" db="EMBL/GenBank/DDBJ databases">
        <title>Phosphoaccumulans saitamaens gen. nov., sp. nov., a polyphosphate accumulating bacterium isolated from surface river water.</title>
        <authorList>
            <person name="Watanabe K."/>
            <person name="Suda W."/>
        </authorList>
    </citation>
    <scope>NUCLEOTIDE SEQUENCE [LARGE SCALE GENOMIC DNA]</scope>
    <source>
        <strain evidence="13">ICHIAU1</strain>
    </source>
</reference>
<evidence type="ECO:0000256" key="3">
    <source>
        <dbReference type="ARBA" id="ARBA00022448"/>
    </source>
</evidence>
<gene>
    <name evidence="12" type="ORF">ICHIAU1_08300</name>
</gene>
<evidence type="ECO:0000256" key="6">
    <source>
        <dbReference type="ARBA" id="ARBA00022729"/>
    </source>
</evidence>
<evidence type="ECO:0000256" key="5">
    <source>
        <dbReference type="ARBA" id="ARBA00022692"/>
    </source>
</evidence>
<dbReference type="InterPro" id="IPR023614">
    <property type="entry name" value="Porin_dom_sf"/>
</dbReference>
<evidence type="ECO:0000313" key="12">
    <source>
        <dbReference type="EMBL" id="BBU68547.1"/>
    </source>
</evidence>
<protein>
    <submittedName>
        <fullName evidence="12">Membrane protein</fullName>
    </submittedName>
</protein>
<evidence type="ECO:0000313" key="13">
    <source>
        <dbReference type="Proteomes" id="UP000463961"/>
    </source>
</evidence>
<dbReference type="Gene3D" id="2.40.160.10">
    <property type="entry name" value="Porin"/>
    <property type="match status" value="1"/>
</dbReference>
<feature type="domain" description="Porin" evidence="11">
    <location>
        <begin position="10"/>
        <end position="329"/>
    </location>
</feature>
<dbReference type="GO" id="GO:0015288">
    <property type="term" value="F:porin activity"/>
    <property type="evidence" value="ECO:0007669"/>
    <property type="project" value="UniProtKB-KW"/>
</dbReference>
<dbReference type="PANTHER" id="PTHR34501">
    <property type="entry name" value="PROTEIN YDDL-RELATED"/>
    <property type="match status" value="1"/>
</dbReference>
<comment type="subcellular location">
    <subcellularLocation>
        <location evidence="1">Cell outer membrane</location>
        <topology evidence="1">Multi-pass membrane protein</topology>
    </subcellularLocation>
</comment>
<dbReference type="Proteomes" id="UP000463961">
    <property type="component" value="Chromosome"/>
</dbReference>
<keyword evidence="10" id="KW-0998">Cell outer membrane</keyword>
<comment type="subunit">
    <text evidence="2">Homotrimer.</text>
</comment>
<dbReference type="GO" id="GO:0046930">
    <property type="term" value="C:pore complex"/>
    <property type="evidence" value="ECO:0007669"/>
    <property type="project" value="UniProtKB-KW"/>
</dbReference>
<dbReference type="InterPro" id="IPR033900">
    <property type="entry name" value="Gram_neg_porin_domain"/>
</dbReference>
<proteinExistence type="predicted"/>
<evidence type="ECO:0000256" key="7">
    <source>
        <dbReference type="ARBA" id="ARBA00023065"/>
    </source>
</evidence>
<evidence type="ECO:0000256" key="2">
    <source>
        <dbReference type="ARBA" id="ARBA00011233"/>
    </source>
</evidence>
<name>A0A679I218_9RHOO</name>
<keyword evidence="3" id="KW-0813">Transport</keyword>
<keyword evidence="13" id="KW-1185">Reference proteome</keyword>
<evidence type="ECO:0000256" key="9">
    <source>
        <dbReference type="ARBA" id="ARBA00023136"/>
    </source>
</evidence>
<keyword evidence="4" id="KW-1134">Transmembrane beta strand</keyword>
<keyword evidence="6" id="KW-0732">Signal</keyword>
<dbReference type="GO" id="GO:0006811">
    <property type="term" value="P:monoatomic ion transport"/>
    <property type="evidence" value="ECO:0007669"/>
    <property type="project" value="UniProtKB-KW"/>
</dbReference>
<organism evidence="12 13">
    <name type="scientific">Fluviibacter phosphoraccumulans</name>
    <dbReference type="NCBI Taxonomy" id="1751046"/>
    <lineage>
        <taxon>Bacteria</taxon>
        <taxon>Pseudomonadati</taxon>
        <taxon>Pseudomonadota</taxon>
        <taxon>Betaproteobacteria</taxon>
        <taxon>Rhodocyclales</taxon>
        <taxon>Fluviibacteraceae</taxon>
        <taxon>Fluviibacter</taxon>
    </lineage>
</organism>
<dbReference type="InterPro" id="IPR050298">
    <property type="entry name" value="Gram-neg_bact_OMP"/>
</dbReference>
<sequence>MSKGVNPGTTKNEGGSFNMKSNSSLLGFKGTEDLGNGLKGLFQIETNVGLTGQSANQGVAAGSTSNAGWGQLRDSYVGMNSKYGTVLGGFLSTPYRSALTSFDVMPGATGDARIETMMGTQRVSKNGLAYTAQSSVRATALAYALPTMYGFDGSIAYTGSNNNGNNENVNSTGNNLYSALSTQIGWTGYGVNVKGAFQQAKMMGATTAGVSQTPANAYTSYLIGASYTGLPGLKASVVYNRNTLGGNTATLATGATSDANKGSNNQIYAGVSYRFGNNEPRLTYQNSSNTSFNGASANDGATLWGANWGYYLSKRTQVYGIVSTIKNNQNGTVNMASGGTSLVPTGGQVVTTYGAGLRTNF</sequence>
<evidence type="ECO:0000256" key="1">
    <source>
        <dbReference type="ARBA" id="ARBA00004571"/>
    </source>
</evidence>
<dbReference type="Pfam" id="PF13609">
    <property type="entry name" value="Porin_4"/>
    <property type="match status" value="1"/>
</dbReference>
<dbReference type="EMBL" id="AP022345">
    <property type="protein sequence ID" value="BBU68547.1"/>
    <property type="molecule type" value="Genomic_DNA"/>
</dbReference>
<keyword evidence="9" id="KW-0472">Membrane</keyword>